<keyword evidence="3" id="KW-1185">Reference proteome</keyword>
<dbReference type="EMBL" id="JBHLUX010000024">
    <property type="protein sequence ID" value="MFC0470590.1"/>
    <property type="molecule type" value="Genomic_DNA"/>
</dbReference>
<evidence type="ECO:0000256" key="1">
    <source>
        <dbReference type="SAM" id="Coils"/>
    </source>
</evidence>
<name>A0ABV6KCC4_9BACI</name>
<dbReference type="InterPro" id="IPR036785">
    <property type="entry name" value="YkyA-like_sf"/>
</dbReference>
<sequence>MLSFVKWLVILFVTIIFLTACGENPANTVYEHLEAAVELEQPFEDQQEPLQKAEIRENDLFEQIIALGMNDFEEIVQVADEAISSIQARENMIMKEKESIEESFQEFKKIEGEVEKIEDFELNDVLTDLVKVMQERYDHYQQLYDSYSEAIHLDKTLFEMLQEEELVMEDLQNQIDNVNEAYEKVEGYKEEFNKTTDEYNQLKREFYEKAELNVQFE</sequence>
<dbReference type="Gene3D" id="1.20.120.570">
    <property type="entry name" value="YkyA-like"/>
    <property type="match status" value="1"/>
</dbReference>
<gene>
    <name evidence="2" type="ORF">ACFFHM_08790</name>
</gene>
<reference evidence="2 3" key="1">
    <citation type="submission" date="2024-09" db="EMBL/GenBank/DDBJ databases">
        <authorList>
            <person name="Sun Q."/>
            <person name="Mori K."/>
        </authorList>
    </citation>
    <scope>NUCLEOTIDE SEQUENCE [LARGE SCALE GENOMIC DNA]</scope>
    <source>
        <strain evidence="2 3">NCAIM B.02610</strain>
    </source>
</reference>
<accession>A0ABV6KCC4</accession>
<dbReference type="PROSITE" id="PS51257">
    <property type="entry name" value="PROKAR_LIPOPROTEIN"/>
    <property type="match status" value="1"/>
</dbReference>
<comment type="caution">
    <text evidence="2">The sequence shown here is derived from an EMBL/GenBank/DDBJ whole genome shotgun (WGS) entry which is preliminary data.</text>
</comment>
<dbReference type="Pfam" id="PF10368">
    <property type="entry name" value="YkyA"/>
    <property type="match status" value="1"/>
</dbReference>
<dbReference type="RefSeq" id="WP_335959096.1">
    <property type="nucleotide sequence ID" value="NZ_JAXBLX010000004.1"/>
</dbReference>
<evidence type="ECO:0000313" key="3">
    <source>
        <dbReference type="Proteomes" id="UP001589838"/>
    </source>
</evidence>
<protein>
    <submittedName>
        <fullName evidence="2">YkyA family protein</fullName>
    </submittedName>
</protein>
<proteinExistence type="predicted"/>
<dbReference type="SUPFAM" id="SSF140423">
    <property type="entry name" value="MW0975(SA0943)-like"/>
    <property type="match status" value="1"/>
</dbReference>
<organism evidence="2 3">
    <name type="scientific">Halalkalibacter kiskunsagensis</name>
    <dbReference type="NCBI Taxonomy" id="1548599"/>
    <lineage>
        <taxon>Bacteria</taxon>
        <taxon>Bacillati</taxon>
        <taxon>Bacillota</taxon>
        <taxon>Bacilli</taxon>
        <taxon>Bacillales</taxon>
        <taxon>Bacillaceae</taxon>
        <taxon>Halalkalibacter</taxon>
    </lineage>
</organism>
<keyword evidence="1" id="KW-0175">Coiled coil</keyword>
<dbReference type="Proteomes" id="UP001589838">
    <property type="component" value="Unassembled WGS sequence"/>
</dbReference>
<dbReference type="InterPro" id="IPR019454">
    <property type="entry name" value="Lipoprot_YkyA-like"/>
</dbReference>
<feature type="coiled-coil region" evidence="1">
    <location>
        <begin position="161"/>
        <end position="205"/>
    </location>
</feature>
<evidence type="ECO:0000313" key="2">
    <source>
        <dbReference type="EMBL" id="MFC0470590.1"/>
    </source>
</evidence>